<accession>A0A511AS06</accession>
<protein>
    <submittedName>
        <fullName evidence="1">Uncharacterized protein</fullName>
    </submittedName>
</protein>
<proteinExistence type="predicted"/>
<keyword evidence="2" id="KW-1185">Reference proteome</keyword>
<organism evidence="1 2">
    <name type="scientific">Alkalibacterium kapii</name>
    <dbReference type="NCBI Taxonomy" id="426704"/>
    <lineage>
        <taxon>Bacteria</taxon>
        <taxon>Bacillati</taxon>
        <taxon>Bacillota</taxon>
        <taxon>Bacilli</taxon>
        <taxon>Lactobacillales</taxon>
        <taxon>Carnobacteriaceae</taxon>
        <taxon>Alkalibacterium</taxon>
    </lineage>
</organism>
<gene>
    <name evidence="1" type="ORF">AKA01nite_06110</name>
</gene>
<dbReference type="Proteomes" id="UP000321662">
    <property type="component" value="Unassembled WGS sequence"/>
</dbReference>
<comment type="caution">
    <text evidence="1">The sequence shown here is derived from an EMBL/GenBank/DDBJ whole genome shotgun (WGS) entry which is preliminary data.</text>
</comment>
<evidence type="ECO:0000313" key="2">
    <source>
        <dbReference type="Proteomes" id="UP000321662"/>
    </source>
</evidence>
<dbReference type="AlphaFoldDB" id="A0A511AS06"/>
<reference evidence="1 2" key="1">
    <citation type="submission" date="2019-07" db="EMBL/GenBank/DDBJ databases">
        <title>Whole genome shotgun sequence of Alkalibacterium kapii NBRC 103247.</title>
        <authorList>
            <person name="Hosoyama A."/>
            <person name="Uohara A."/>
            <person name="Ohji S."/>
            <person name="Ichikawa N."/>
        </authorList>
    </citation>
    <scope>NUCLEOTIDE SEQUENCE [LARGE SCALE GENOMIC DNA]</scope>
    <source>
        <strain evidence="1 2">NBRC 103247</strain>
    </source>
</reference>
<evidence type="ECO:0000313" key="1">
    <source>
        <dbReference type="EMBL" id="GEK90989.1"/>
    </source>
</evidence>
<sequence>MVQVSPHLEKHLCQIAISKNKLGDFGSSADKIYLLKNLFNAFREFLIRLHIYIVTTFKGAKRIDT</sequence>
<name>A0A511AS06_9LACT</name>
<dbReference type="EMBL" id="BJUY01000005">
    <property type="protein sequence ID" value="GEK90989.1"/>
    <property type="molecule type" value="Genomic_DNA"/>
</dbReference>